<feature type="domain" description="SPOR" evidence="3">
    <location>
        <begin position="287"/>
        <end position="366"/>
    </location>
</feature>
<dbReference type="Gene3D" id="3.30.70.1070">
    <property type="entry name" value="Sporulation related repeat"/>
    <property type="match status" value="1"/>
</dbReference>
<sequence>MQRLVPLCLAAALLWPGAGRPALAAGDATLVFNACGALLRQPGLGDPWPGGKAVRPGGTLLPGDKGLGCRFTLTGEPAGAAVVVTVRLTRPGPGGAPVDDHWFVPVRRGEAAAAVYGFAPGQPVAAGPWSLTLTADGAGPVTARFDAPAPVGEPEAAGLAGSALPAAAGPPLPAPKTTPVTVQTVTPLPPPLVGEATAPTVAAPEAAAIASAPAAGSPASAARRAEAPLSPPAAAMPQVAPAKTQPAAAAKAKPADPPPAKAPAPAPAKPAATGTGQTVAQTTAKAAAPAGYVALQTGLFTDADNAAVQAAKLRARGMPACVAVTETAGKRRYRVLAGRFGDKRAAGEARAAVTAILGLSPLLYAVDAAEVARLRCR</sequence>
<dbReference type="InterPro" id="IPR036680">
    <property type="entry name" value="SPOR-like_sf"/>
</dbReference>
<dbReference type="AlphaFoldDB" id="A0A7C9MMA3"/>
<dbReference type="RefSeq" id="WP_160962420.1">
    <property type="nucleotide sequence ID" value="NZ_WVUD01000031.1"/>
</dbReference>
<organism evidence="4 5">
    <name type="scientific">Solidesulfovibrio aerotolerans</name>
    <dbReference type="NCBI Taxonomy" id="295255"/>
    <lineage>
        <taxon>Bacteria</taxon>
        <taxon>Pseudomonadati</taxon>
        <taxon>Thermodesulfobacteriota</taxon>
        <taxon>Desulfovibrionia</taxon>
        <taxon>Desulfovibrionales</taxon>
        <taxon>Desulfovibrionaceae</taxon>
        <taxon>Solidesulfovibrio</taxon>
    </lineage>
</organism>
<dbReference type="Proteomes" id="UP000482487">
    <property type="component" value="Unassembled WGS sequence"/>
</dbReference>
<dbReference type="SUPFAM" id="SSF110997">
    <property type="entry name" value="Sporulation related repeat"/>
    <property type="match status" value="1"/>
</dbReference>
<gene>
    <name evidence="4" type="ORF">GTA51_14890</name>
</gene>
<feature type="compositionally biased region" description="Low complexity" evidence="1">
    <location>
        <begin position="232"/>
        <end position="252"/>
    </location>
</feature>
<evidence type="ECO:0000313" key="5">
    <source>
        <dbReference type="Proteomes" id="UP000482487"/>
    </source>
</evidence>
<feature type="region of interest" description="Disordered" evidence="1">
    <location>
        <begin position="219"/>
        <end position="277"/>
    </location>
</feature>
<keyword evidence="5" id="KW-1185">Reference proteome</keyword>
<feature type="compositionally biased region" description="Pro residues" evidence="1">
    <location>
        <begin position="255"/>
        <end position="268"/>
    </location>
</feature>
<name>A0A7C9MMA3_9BACT</name>
<evidence type="ECO:0000256" key="2">
    <source>
        <dbReference type="SAM" id="SignalP"/>
    </source>
</evidence>
<comment type="caution">
    <text evidence="4">The sequence shown here is derived from an EMBL/GenBank/DDBJ whole genome shotgun (WGS) entry which is preliminary data.</text>
</comment>
<evidence type="ECO:0000313" key="4">
    <source>
        <dbReference type="EMBL" id="MYL84413.1"/>
    </source>
</evidence>
<dbReference type="PROSITE" id="PS51724">
    <property type="entry name" value="SPOR"/>
    <property type="match status" value="1"/>
</dbReference>
<feature type="chain" id="PRO_5028944760" evidence="2">
    <location>
        <begin position="25"/>
        <end position="377"/>
    </location>
</feature>
<feature type="signal peptide" evidence="2">
    <location>
        <begin position="1"/>
        <end position="24"/>
    </location>
</feature>
<keyword evidence="2" id="KW-0732">Signal</keyword>
<dbReference type="OrthoDB" id="5454667at2"/>
<protein>
    <submittedName>
        <fullName evidence="4">SPOR domain-containing protein</fullName>
    </submittedName>
</protein>
<proteinExistence type="predicted"/>
<evidence type="ECO:0000256" key="1">
    <source>
        <dbReference type="SAM" id="MobiDB-lite"/>
    </source>
</evidence>
<dbReference type="InterPro" id="IPR007730">
    <property type="entry name" value="SPOR-like_dom"/>
</dbReference>
<dbReference type="EMBL" id="WVUD01000031">
    <property type="protein sequence ID" value="MYL84413.1"/>
    <property type="molecule type" value="Genomic_DNA"/>
</dbReference>
<reference evidence="4 5" key="1">
    <citation type="submission" date="2020-01" db="EMBL/GenBank/DDBJ databases">
        <title>Genome sequence of Desulfovibrio aerotolerans DSM 16695(T).</title>
        <authorList>
            <person name="Karnachuk O."/>
            <person name="Avakyan M."/>
            <person name="Mardanov A."/>
            <person name="Kadnikov V."/>
            <person name="Ravin N."/>
        </authorList>
    </citation>
    <scope>NUCLEOTIDE SEQUENCE [LARGE SCALE GENOMIC DNA]</scope>
    <source>
        <strain evidence="4 5">DSM 16695</strain>
    </source>
</reference>
<accession>A0A7C9MMA3</accession>
<dbReference type="GO" id="GO:0042834">
    <property type="term" value="F:peptidoglycan binding"/>
    <property type="evidence" value="ECO:0007669"/>
    <property type="project" value="InterPro"/>
</dbReference>
<evidence type="ECO:0000259" key="3">
    <source>
        <dbReference type="PROSITE" id="PS51724"/>
    </source>
</evidence>
<dbReference type="Pfam" id="PF05036">
    <property type="entry name" value="SPOR"/>
    <property type="match status" value="1"/>
</dbReference>